<dbReference type="EMBL" id="GBXM01107366">
    <property type="protein sequence ID" value="JAH01211.1"/>
    <property type="molecule type" value="Transcribed_RNA"/>
</dbReference>
<reference evidence="1" key="2">
    <citation type="journal article" date="2015" name="Fish Shellfish Immunol.">
        <title>Early steps in the European eel (Anguilla anguilla)-Vibrio vulnificus interaction in the gills: Role of the RtxA13 toxin.</title>
        <authorList>
            <person name="Callol A."/>
            <person name="Pajuelo D."/>
            <person name="Ebbesson L."/>
            <person name="Teles M."/>
            <person name="MacKenzie S."/>
            <person name="Amaro C."/>
        </authorList>
    </citation>
    <scope>NUCLEOTIDE SEQUENCE</scope>
</reference>
<reference evidence="1" key="1">
    <citation type="submission" date="2014-11" db="EMBL/GenBank/DDBJ databases">
        <authorList>
            <person name="Amaro Gonzalez C."/>
        </authorList>
    </citation>
    <scope>NUCLEOTIDE SEQUENCE</scope>
</reference>
<protein>
    <submittedName>
        <fullName evidence="1">Uncharacterized protein</fullName>
    </submittedName>
</protein>
<organism evidence="1">
    <name type="scientific">Anguilla anguilla</name>
    <name type="common">European freshwater eel</name>
    <name type="synonym">Muraena anguilla</name>
    <dbReference type="NCBI Taxonomy" id="7936"/>
    <lineage>
        <taxon>Eukaryota</taxon>
        <taxon>Metazoa</taxon>
        <taxon>Chordata</taxon>
        <taxon>Craniata</taxon>
        <taxon>Vertebrata</taxon>
        <taxon>Euteleostomi</taxon>
        <taxon>Actinopterygii</taxon>
        <taxon>Neopterygii</taxon>
        <taxon>Teleostei</taxon>
        <taxon>Anguilliformes</taxon>
        <taxon>Anguillidae</taxon>
        <taxon>Anguilla</taxon>
    </lineage>
</organism>
<accession>A0A0E9P960</accession>
<evidence type="ECO:0000313" key="1">
    <source>
        <dbReference type="EMBL" id="JAH01211.1"/>
    </source>
</evidence>
<dbReference type="AlphaFoldDB" id="A0A0E9P960"/>
<name>A0A0E9P960_ANGAN</name>
<sequence>MFLVLEAKMLKVDRADRASQS</sequence>
<proteinExistence type="predicted"/>